<dbReference type="EMBL" id="MU005582">
    <property type="protein sequence ID" value="KAF2684164.1"/>
    <property type="molecule type" value="Genomic_DNA"/>
</dbReference>
<accession>A0A6G1J0Y1</accession>
<reference evidence="2" key="1">
    <citation type="journal article" date="2020" name="Stud. Mycol.">
        <title>101 Dothideomycetes genomes: a test case for predicting lifestyles and emergence of pathogens.</title>
        <authorList>
            <person name="Haridas S."/>
            <person name="Albert R."/>
            <person name="Binder M."/>
            <person name="Bloem J."/>
            <person name="Labutti K."/>
            <person name="Salamov A."/>
            <person name="Andreopoulos B."/>
            <person name="Baker S."/>
            <person name="Barry K."/>
            <person name="Bills G."/>
            <person name="Bluhm B."/>
            <person name="Cannon C."/>
            <person name="Castanera R."/>
            <person name="Culley D."/>
            <person name="Daum C."/>
            <person name="Ezra D."/>
            <person name="Gonzalez J."/>
            <person name="Henrissat B."/>
            <person name="Kuo A."/>
            <person name="Liang C."/>
            <person name="Lipzen A."/>
            <person name="Lutzoni F."/>
            <person name="Magnuson J."/>
            <person name="Mondo S."/>
            <person name="Nolan M."/>
            <person name="Ohm R."/>
            <person name="Pangilinan J."/>
            <person name="Park H.-J."/>
            <person name="Ramirez L."/>
            <person name="Alfaro M."/>
            <person name="Sun H."/>
            <person name="Tritt A."/>
            <person name="Yoshinaga Y."/>
            <person name="Zwiers L.-H."/>
            <person name="Turgeon B."/>
            <person name="Goodwin S."/>
            <person name="Spatafora J."/>
            <person name="Crous P."/>
            <person name="Grigoriev I."/>
        </authorList>
    </citation>
    <scope>NUCLEOTIDE SEQUENCE</scope>
    <source>
        <strain evidence="2">CBS 122367</strain>
    </source>
</reference>
<evidence type="ECO:0000313" key="3">
    <source>
        <dbReference type="Proteomes" id="UP000799291"/>
    </source>
</evidence>
<feature type="compositionally biased region" description="Polar residues" evidence="1">
    <location>
        <begin position="143"/>
        <end position="153"/>
    </location>
</feature>
<feature type="region of interest" description="Disordered" evidence="1">
    <location>
        <begin position="332"/>
        <end position="368"/>
    </location>
</feature>
<keyword evidence="3" id="KW-1185">Reference proteome</keyword>
<feature type="compositionally biased region" description="Low complexity" evidence="1">
    <location>
        <begin position="542"/>
        <end position="562"/>
    </location>
</feature>
<proteinExistence type="predicted"/>
<feature type="region of interest" description="Disordered" evidence="1">
    <location>
        <begin position="268"/>
        <end position="302"/>
    </location>
</feature>
<evidence type="ECO:0000256" key="1">
    <source>
        <dbReference type="SAM" id="MobiDB-lite"/>
    </source>
</evidence>
<gene>
    <name evidence="2" type="ORF">K458DRAFT_38273</name>
</gene>
<feature type="compositionally biased region" description="Basic and acidic residues" evidence="1">
    <location>
        <begin position="115"/>
        <end position="124"/>
    </location>
</feature>
<feature type="compositionally biased region" description="Polar residues" evidence="1">
    <location>
        <begin position="463"/>
        <end position="478"/>
    </location>
</feature>
<name>A0A6G1J0Y1_9PLEO</name>
<feature type="compositionally biased region" description="Basic and acidic residues" evidence="1">
    <location>
        <begin position="575"/>
        <end position="589"/>
    </location>
</feature>
<sequence length="610" mass="65082">MKGVNNSEIEYVTTPAAAAGGTGGGRRNTHASRWKYVRSGEWLRPIFCCARCCQRSSGGSAGEVHDGTVEGDADGTDRVSLMTDLPHSRDGASETPGTEGGGHSGREGSGIPSPDRTHGPEGRETPSIVRRSTRRRRNTESRGSLTASSTSQGPPTSADSPPPNSPPPDGPPPLPPRAPFGKDTSDWCPEEISNACRLIVTPRGPVIVSARAPGVLAERVLAAKREQWERGWREDRIDYMDDYAQLMHRIPGEIPVVEDIMALADATGRPDSVGGGRSPERNHQVTSAATAAAGIQDSSDPGRTLEEIAEGVQALQGSGGYDENARGPIFPERAQAEVPATLPSTTYQPRGKAPVHVEEPATRPYMTESELATFRAMRASLRSPETATVEDWSDAPQFPPLFLRFLQSSLHVNEIEEQYKSDDDEPVSPTSDAPAPTPDTTGKKKRPLSTLQEQEEPDDECVSPTSHTHAPDQGTANRTPRRLPTLLELGELANIPARPTGTIPAPAPEAAGSSTQATLLVAGYPIVYSHWQNGVGNPEVNSAGTTSTAVSETSEAAPTASPAERHDSSAQVQDSESRADPAHGSSERGRVRRRACTITKRYLEETGPID</sequence>
<evidence type="ECO:0000313" key="2">
    <source>
        <dbReference type="EMBL" id="KAF2684164.1"/>
    </source>
</evidence>
<feature type="region of interest" description="Disordered" evidence="1">
    <location>
        <begin position="57"/>
        <end position="186"/>
    </location>
</feature>
<organism evidence="2 3">
    <name type="scientific">Lentithecium fluviatile CBS 122367</name>
    <dbReference type="NCBI Taxonomy" id="1168545"/>
    <lineage>
        <taxon>Eukaryota</taxon>
        <taxon>Fungi</taxon>
        <taxon>Dikarya</taxon>
        <taxon>Ascomycota</taxon>
        <taxon>Pezizomycotina</taxon>
        <taxon>Dothideomycetes</taxon>
        <taxon>Pleosporomycetidae</taxon>
        <taxon>Pleosporales</taxon>
        <taxon>Massarineae</taxon>
        <taxon>Lentitheciaceae</taxon>
        <taxon>Lentithecium</taxon>
    </lineage>
</organism>
<dbReference type="AlphaFoldDB" id="A0A6G1J0Y1"/>
<protein>
    <submittedName>
        <fullName evidence="2">Uncharacterized protein</fullName>
    </submittedName>
</protein>
<feature type="region of interest" description="Disordered" evidence="1">
    <location>
        <begin position="418"/>
        <end position="480"/>
    </location>
</feature>
<feature type="compositionally biased region" description="Low complexity" evidence="1">
    <location>
        <begin position="428"/>
        <end position="440"/>
    </location>
</feature>
<dbReference type="Proteomes" id="UP000799291">
    <property type="component" value="Unassembled WGS sequence"/>
</dbReference>
<feature type="region of interest" description="Disordered" evidence="1">
    <location>
        <begin position="538"/>
        <end position="610"/>
    </location>
</feature>
<feature type="compositionally biased region" description="Pro residues" evidence="1">
    <location>
        <begin position="160"/>
        <end position="178"/>
    </location>
</feature>